<evidence type="ECO:0000256" key="1">
    <source>
        <dbReference type="ARBA" id="ARBA00004442"/>
    </source>
</evidence>
<dbReference type="SUPFAM" id="SSF103088">
    <property type="entry name" value="OmpA-like"/>
    <property type="match status" value="1"/>
</dbReference>
<evidence type="ECO:0000313" key="7">
    <source>
        <dbReference type="Proteomes" id="UP001055111"/>
    </source>
</evidence>
<dbReference type="PRINTS" id="PR01023">
    <property type="entry name" value="NAFLGMOTY"/>
</dbReference>
<evidence type="ECO:0000313" key="6">
    <source>
        <dbReference type="EMBL" id="GJH27966.1"/>
    </source>
</evidence>
<dbReference type="RefSeq" id="WP_238214693.1">
    <property type="nucleotide sequence ID" value="NZ_BPUS01000013.1"/>
</dbReference>
<evidence type="ECO:0000256" key="3">
    <source>
        <dbReference type="ARBA" id="ARBA00023237"/>
    </source>
</evidence>
<comment type="caution">
    <text evidence="6">The sequence shown here is derived from an EMBL/GenBank/DDBJ whole genome shotgun (WGS) entry which is preliminary data.</text>
</comment>
<reference evidence="6" key="1">
    <citation type="submission" date="2022-09" db="EMBL/GenBank/DDBJ databases">
        <title>Isolation and characterization of 3-chlorobenzoate degrading bacteria from soils in Shizuoka.</title>
        <authorList>
            <person name="Ifat A."/>
            <person name="Ogawa N."/>
            <person name="Kimbara K."/>
            <person name="Moriuchi R."/>
            <person name="Dohra H."/>
            <person name="Shintani M."/>
        </authorList>
    </citation>
    <scope>NUCLEOTIDE SEQUENCE</scope>
    <source>
        <strain evidence="6">19CS4-2</strain>
    </source>
</reference>
<dbReference type="PANTHER" id="PTHR30329:SF21">
    <property type="entry name" value="LIPOPROTEIN YIAD-RELATED"/>
    <property type="match status" value="1"/>
</dbReference>
<comment type="subcellular location">
    <subcellularLocation>
        <location evidence="1">Cell outer membrane</location>
    </subcellularLocation>
</comment>
<dbReference type="PANTHER" id="PTHR30329">
    <property type="entry name" value="STATOR ELEMENT OF FLAGELLAR MOTOR COMPLEX"/>
    <property type="match status" value="1"/>
</dbReference>
<protein>
    <submittedName>
        <fullName evidence="6">OmpA family protein</fullName>
    </submittedName>
</protein>
<dbReference type="InterPro" id="IPR006664">
    <property type="entry name" value="OMP_bac"/>
</dbReference>
<dbReference type="InterPro" id="IPR036737">
    <property type="entry name" value="OmpA-like_sf"/>
</dbReference>
<accession>A0AA37IDM9</accession>
<organism evidence="6 7">
    <name type="scientific">Caballeronia novacaledonica</name>
    <dbReference type="NCBI Taxonomy" id="1544861"/>
    <lineage>
        <taxon>Bacteria</taxon>
        <taxon>Pseudomonadati</taxon>
        <taxon>Pseudomonadota</taxon>
        <taxon>Betaproteobacteria</taxon>
        <taxon>Burkholderiales</taxon>
        <taxon>Burkholderiaceae</taxon>
        <taxon>Caballeronia</taxon>
    </lineage>
</organism>
<sequence>MNLPAAFGNAPRPGNEARFQRLRAFKLTRMYTKLLTKTLAVSLIAAAALAGCSSTSGPAFNISQIQTSDGQKAYRAECYGVFEKGSACMTAAQKMCGNQPVNVLQALVGTQAPNDPRSVIFNCATPVQQAQPVPVTPAPAAPANEPQPAPAKAMAPAPRKVLLDEKTNFAFDSAVLTPKAKGILNQLVAESQGANFASVTVEGYTDSTGPDAYNVGLSKRRAQAVLNYLKERGLHADKYSLKGFGKTNPIASNATDVGRAENRRVEVTLMP</sequence>
<dbReference type="PROSITE" id="PS51123">
    <property type="entry name" value="OMPA_2"/>
    <property type="match status" value="1"/>
</dbReference>
<dbReference type="AlphaFoldDB" id="A0AA37IDM9"/>
<feature type="domain" description="OmpA-like" evidence="5">
    <location>
        <begin position="156"/>
        <end position="271"/>
    </location>
</feature>
<dbReference type="Gene3D" id="3.30.1330.60">
    <property type="entry name" value="OmpA-like domain"/>
    <property type="match status" value="1"/>
</dbReference>
<keyword evidence="3" id="KW-0998">Cell outer membrane</keyword>
<gene>
    <name evidence="6" type="ORF">CBA19CS42_25640</name>
</gene>
<dbReference type="Proteomes" id="UP001055111">
    <property type="component" value="Unassembled WGS sequence"/>
</dbReference>
<dbReference type="Pfam" id="PF00691">
    <property type="entry name" value="OmpA"/>
    <property type="match status" value="1"/>
</dbReference>
<dbReference type="InterPro" id="IPR006665">
    <property type="entry name" value="OmpA-like"/>
</dbReference>
<evidence type="ECO:0000256" key="2">
    <source>
        <dbReference type="ARBA" id="ARBA00023136"/>
    </source>
</evidence>
<dbReference type="InterPro" id="IPR050330">
    <property type="entry name" value="Bact_OuterMem_StrucFunc"/>
</dbReference>
<keyword evidence="2 4" id="KW-0472">Membrane</keyword>
<dbReference type="CDD" id="cd07185">
    <property type="entry name" value="OmpA_C-like"/>
    <property type="match status" value="1"/>
</dbReference>
<name>A0AA37IDM9_9BURK</name>
<dbReference type="GO" id="GO:0009279">
    <property type="term" value="C:cell outer membrane"/>
    <property type="evidence" value="ECO:0007669"/>
    <property type="project" value="UniProtKB-SubCell"/>
</dbReference>
<dbReference type="EMBL" id="BPUS01000013">
    <property type="protein sequence ID" value="GJH27966.1"/>
    <property type="molecule type" value="Genomic_DNA"/>
</dbReference>
<proteinExistence type="predicted"/>
<dbReference type="PRINTS" id="PR01021">
    <property type="entry name" value="OMPADOMAIN"/>
</dbReference>
<evidence type="ECO:0000256" key="4">
    <source>
        <dbReference type="PROSITE-ProRule" id="PRU00473"/>
    </source>
</evidence>
<evidence type="ECO:0000259" key="5">
    <source>
        <dbReference type="PROSITE" id="PS51123"/>
    </source>
</evidence>